<evidence type="ECO:0000256" key="1">
    <source>
        <dbReference type="ARBA" id="ARBA00022679"/>
    </source>
</evidence>
<keyword evidence="9" id="KW-1185">Reference proteome</keyword>
<evidence type="ECO:0000313" key="9">
    <source>
        <dbReference type="Proteomes" id="UP000765509"/>
    </source>
</evidence>
<dbReference type="PANTHER" id="PTHR37984">
    <property type="entry name" value="PROTEIN CBG26694"/>
    <property type="match status" value="1"/>
</dbReference>
<dbReference type="GO" id="GO:0003964">
    <property type="term" value="F:RNA-directed DNA polymerase activity"/>
    <property type="evidence" value="ECO:0007669"/>
    <property type="project" value="UniProtKB-KW"/>
</dbReference>
<evidence type="ECO:0000256" key="2">
    <source>
        <dbReference type="ARBA" id="ARBA00022695"/>
    </source>
</evidence>
<gene>
    <name evidence="8" type="ORF">O181_038008</name>
</gene>
<dbReference type="SUPFAM" id="SSF56672">
    <property type="entry name" value="DNA/RNA polymerases"/>
    <property type="match status" value="1"/>
</dbReference>
<reference evidence="8" key="1">
    <citation type="submission" date="2021-03" db="EMBL/GenBank/DDBJ databases">
        <title>Draft genome sequence of rust myrtle Austropuccinia psidii MF-1, a brazilian biotype.</title>
        <authorList>
            <person name="Quecine M.C."/>
            <person name="Pachon D.M.R."/>
            <person name="Bonatelli M.L."/>
            <person name="Correr F.H."/>
            <person name="Franceschini L.M."/>
            <person name="Leite T.F."/>
            <person name="Margarido G.R.A."/>
            <person name="Almeida C.A."/>
            <person name="Ferrarezi J.A."/>
            <person name="Labate C.A."/>
        </authorList>
    </citation>
    <scope>NUCLEOTIDE SEQUENCE</scope>
    <source>
        <strain evidence="8">MF-1</strain>
    </source>
</reference>
<keyword evidence="2" id="KW-0548">Nucleotidyltransferase</keyword>
<dbReference type="EMBL" id="AVOT02014664">
    <property type="protein sequence ID" value="MBW0498293.1"/>
    <property type="molecule type" value="Genomic_DNA"/>
</dbReference>
<name>A0A9Q3HAM6_9BASI</name>
<dbReference type="AlphaFoldDB" id="A0A9Q3HAM6"/>
<feature type="domain" description="Reverse transcriptase RNase H-like" evidence="7">
    <location>
        <begin position="78"/>
        <end position="171"/>
    </location>
</feature>
<accession>A0A9Q3HAM6</accession>
<organism evidence="8 9">
    <name type="scientific">Austropuccinia psidii MF-1</name>
    <dbReference type="NCBI Taxonomy" id="1389203"/>
    <lineage>
        <taxon>Eukaryota</taxon>
        <taxon>Fungi</taxon>
        <taxon>Dikarya</taxon>
        <taxon>Basidiomycota</taxon>
        <taxon>Pucciniomycotina</taxon>
        <taxon>Pucciniomycetes</taxon>
        <taxon>Pucciniales</taxon>
        <taxon>Sphaerophragmiaceae</taxon>
        <taxon>Austropuccinia</taxon>
    </lineage>
</organism>
<dbReference type="InterPro" id="IPR050951">
    <property type="entry name" value="Retrovirus_Pol_polyprotein"/>
</dbReference>
<dbReference type="InterPro" id="IPR041373">
    <property type="entry name" value="RT_RNaseH"/>
</dbReference>
<dbReference type="GO" id="GO:0004519">
    <property type="term" value="F:endonuclease activity"/>
    <property type="evidence" value="ECO:0007669"/>
    <property type="project" value="UniProtKB-KW"/>
</dbReference>
<dbReference type="PANTHER" id="PTHR37984:SF5">
    <property type="entry name" value="PROTEIN NYNRIN-LIKE"/>
    <property type="match status" value="1"/>
</dbReference>
<comment type="caution">
    <text evidence="8">The sequence shown here is derived from an EMBL/GenBank/DDBJ whole genome shotgun (WGS) entry which is preliminary data.</text>
</comment>
<evidence type="ECO:0000256" key="4">
    <source>
        <dbReference type="ARBA" id="ARBA00022759"/>
    </source>
</evidence>
<dbReference type="OrthoDB" id="3245114at2759"/>
<evidence type="ECO:0000256" key="5">
    <source>
        <dbReference type="ARBA" id="ARBA00022801"/>
    </source>
</evidence>
<dbReference type="Pfam" id="PF17917">
    <property type="entry name" value="RT_RNaseH"/>
    <property type="match status" value="1"/>
</dbReference>
<dbReference type="GO" id="GO:0016787">
    <property type="term" value="F:hydrolase activity"/>
    <property type="evidence" value="ECO:0007669"/>
    <property type="project" value="UniProtKB-KW"/>
</dbReference>
<evidence type="ECO:0000259" key="7">
    <source>
        <dbReference type="Pfam" id="PF17917"/>
    </source>
</evidence>
<dbReference type="InterPro" id="IPR043502">
    <property type="entry name" value="DNA/RNA_pol_sf"/>
</dbReference>
<protein>
    <recommendedName>
        <fullName evidence="7">Reverse transcriptase RNase H-like domain-containing protein</fullName>
    </recommendedName>
</protein>
<keyword evidence="6" id="KW-0695">RNA-directed DNA polymerase</keyword>
<evidence type="ECO:0000256" key="6">
    <source>
        <dbReference type="ARBA" id="ARBA00022918"/>
    </source>
</evidence>
<evidence type="ECO:0000256" key="3">
    <source>
        <dbReference type="ARBA" id="ARBA00022722"/>
    </source>
</evidence>
<sequence>MKLLRKNIPAFAIGEEQSGKIKGHDIELNLDVERPYPTILRRPPYPETMETRKEIEKHINEILEMDVIRKIGHNEIVQGLEAALHQRKIVYGEPREGVICYISRQMKDSESRYGAPQTECLCLVCALEKLHYNLEGAVFEVYTVCTAFKSLLNMKTTNRQMLRWQIAILEYRGNMTIIYKEVKSHTNTDGY</sequence>
<keyword evidence="3" id="KW-0540">Nuclease</keyword>
<keyword evidence="1" id="KW-0808">Transferase</keyword>
<proteinExistence type="predicted"/>
<keyword evidence="5" id="KW-0378">Hydrolase</keyword>
<dbReference type="Proteomes" id="UP000765509">
    <property type="component" value="Unassembled WGS sequence"/>
</dbReference>
<evidence type="ECO:0000313" key="8">
    <source>
        <dbReference type="EMBL" id="MBW0498293.1"/>
    </source>
</evidence>
<keyword evidence="4" id="KW-0255">Endonuclease</keyword>